<comment type="caution">
    <text evidence="8">The sequence shown here is derived from an EMBL/GenBank/DDBJ whole genome shotgun (WGS) entry which is preliminary data.</text>
</comment>
<keyword evidence="4" id="KW-0472">Membrane</keyword>
<evidence type="ECO:0000259" key="5">
    <source>
        <dbReference type="Pfam" id="PF11380"/>
    </source>
</evidence>
<gene>
    <name evidence="8" type="ORF">F444_17812</name>
</gene>
<evidence type="ECO:0000313" key="9">
    <source>
        <dbReference type="Proteomes" id="UP000028582"/>
    </source>
</evidence>
<dbReference type="EMBL" id="ANJA01003254">
    <property type="protein sequence ID" value="ETO64756.1"/>
    <property type="molecule type" value="Genomic_DNA"/>
</dbReference>
<evidence type="ECO:0000256" key="1">
    <source>
        <dbReference type="ARBA" id="ARBA00007583"/>
    </source>
</evidence>
<evidence type="ECO:0000259" key="7">
    <source>
        <dbReference type="Pfam" id="PF17102"/>
    </source>
</evidence>
<dbReference type="OrthoDB" id="263283at2759"/>
<evidence type="ECO:0000256" key="4">
    <source>
        <dbReference type="SAM" id="Phobius"/>
    </source>
</evidence>
<accession>A0A080ZDP5</accession>
<evidence type="ECO:0000259" key="6">
    <source>
        <dbReference type="Pfam" id="PF17101"/>
    </source>
</evidence>
<keyword evidence="4" id="KW-1133">Transmembrane helix</keyword>
<comment type="similarity">
    <text evidence="1">Belongs to the stealth family.</text>
</comment>
<feature type="domain" description="Stealth protein CR1 conserved region 1" evidence="6">
    <location>
        <begin position="110"/>
        <end position="135"/>
    </location>
</feature>
<dbReference type="InterPro" id="IPR031357">
    <property type="entry name" value="Stealth_CR3"/>
</dbReference>
<dbReference type="PANTHER" id="PTHR24045:SF0">
    <property type="entry name" value="N-ACETYLGLUCOSAMINE-1-PHOSPHOTRANSFERASE SUBUNITS ALPHA_BETA"/>
    <property type="match status" value="1"/>
</dbReference>
<feature type="domain" description="Stealth protein CR3 conserved region 3" evidence="7">
    <location>
        <begin position="294"/>
        <end position="341"/>
    </location>
</feature>
<dbReference type="GO" id="GO:0005794">
    <property type="term" value="C:Golgi apparatus"/>
    <property type="evidence" value="ECO:0007669"/>
    <property type="project" value="TreeGrafter"/>
</dbReference>
<evidence type="ECO:0000256" key="2">
    <source>
        <dbReference type="ARBA" id="ARBA00022679"/>
    </source>
</evidence>
<evidence type="ECO:0000256" key="3">
    <source>
        <dbReference type="SAM" id="MobiDB-lite"/>
    </source>
</evidence>
<keyword evidence="4" id="KW-0812">Transmembrane</keyword>
<protein>
    <recommendedName>
        <fullName evidence="10">Exopolysaccharide phosphotransferase</fullName>
    </recommendedName>
</protein>
<evidence type="ECO:0008006" key="10">
    <source>
        <dbReference type="Google" id="ProtNLM"/>
    </source>
</evidence>
<dbReference type="InterPro" id="IPR047141">
    <property type="entry name" value="Stealth"/>
</dbReference>
<dbReference type="InterPro" id="IPR021520">
    <property type="entry name" value="Stealth_CR2"/>
</dbReference>
<dbReference type="Pfam" id="PF17102">
    <property type="entry name" value="Stealth_CR3"/>
    <property type="match status" value="1"/>
</dbReference>
<proteinExistence type="inferred from homology"/>
<feature type="transmembrane region" description="Helical" evidence="4">
    <location>
        <begin position="478"/>
        <end position="498"/>
    </location>
</feature>
<organism evidence="8 9">
    <name type="scientific">Phytophthora nicotianae P1976</name>
    <dbReference type="NCBI Taxonomy" id="1317066"/>
    <lineage>
        <taxon>Eukaryota</taxon>
        <taxon>Sar</taxon>
        <taxon>Stramenopiles</taxon>
        <taxon>Oomycota</taxon>
        <taxon>Peronosporomycetes</taxon>
        <taxon>Peronosporales</taxon>
        <taxon>Peronosporaceae</taxon>
        <taxon>Phytophthora</taxon>
    </lineage>
</organism>
<dbReference type="AlphaFoldDB" id="A0A080ZDP5"/>
<feature type="domain" description="Stealth protein CR2 conserved region 2" evidence="5">
    <location>
        <begin position="141"/>
        <end position="248"/>
    </location>
</feature>
<reference evidence="8 9" key="1">
    <citation type="submission" date="2013-11" db="EMBL/GenBank/DDBJ databases">
        <title>The Genome Sequence of Phytophthora parasitica P1976.</title>
        <authorList>
            <consortium name="The Broad Institute Genomics Platform"/>
            <person name="Russ C."/>
            <person name="Tyler B."/>
            <person name="Panabieres F."/>
            <person name="Shan W."/>
            <person name="Tripathy S."/>
            <person name="Grunwald N."/>
            <person name="Machado M."/>
            <person name="Johnson C.S."/>
            <person name="Walker B."/>
            <person name="Young S."/>
            <person name="Zeng Q."/>
            <person name="Gargeya S."/>
            <person name="Fitzgerald M."/>
            <person name="Haas B."/>
            <person name="Abouelleil A."/>
            <person name="Allen A.W."/>
            <person name="Alvarado L."/>
            <person name="Arachchi H.M."/>
            <person name="Berlin A.M."/>
            <person name="Chapman S.B."/>
            <person name="Gainer-Dewar J."/>
            <person name="Goldberg J."/>
            <person name="Griggs A."/>
            <person name="Gujja S."/>
            <person name="Hansen M."/>
            <person name="Howarth C."/>
            <person name="Imamovic A."/>
            <person name="Ireland A."/>
            <person name="Larimer J."/>
            <person name="McCowan C."/>
            <person name="Murphy C."/>
            <person name="Pearson M."/>
            <person name="Poon T.W."/>
            <person name="Priest M."/>
            <person name="Roberts A."/>
            <person name="Saif S."/>
            <person name="Shea T."/>
            <person name="Sisk P."/>
            <person name="Sykes S."/>
            <person name="Wortman J."/>
            <person name="Nusbaum C."/>
            <person name="Birren B."/>
        </authorList>
    </citation>
    <scope>NUCLEOTIDE SEQUENCE [LARGE SCALE GENOMIC DNA]</scope>
    <source>
        <strain evidence="8 9">P1976</strain>
    </source>
</reference>
<dbReference type="Pfam" id="PF11380">
    <property type="entry name" value="Stealth_CR2"/>
    <property type="match status" value="1"/>
</dbReference>
<feature type="region of interest" description="Disordered" evidence="3">
    <location>
        <begin position="1"/>
        <end position="26"/>
    </location>
</feature>
<name>A0A080ZDP5_PHYNI</name>
<sequence>MPRTFAQTPPRAKPPHFGSREQDSSVQAMMKTPAGVRMRMALSHQRNLRYVLLTACGALLLVMYLLTKTPTPYTYDKLSDEEDKRFNTQAIMDQWPGQCQIKNFEQLRRMSIVYTWVNGSQPCYRELREKAGGKHAVGGSRDREIGELMFSIRSLEKYVPWHTGQIYIVSPGHIPHWIDMNNPRIKVINQDDLFPDYAKQFLPTFNTHVIEQFLYLIPGLSDIYMQVNDDYLFTKPIAPHEFFTCDGGIRLLHENGLISHTPPTPKKGIWIASVLNTQQEMDLRWGKADRHFIKHAPFVYSRRAFERVHQIFDRPLYMTLKSKFRGKPDMNMPLLHHYYMVAQGSEELGIPVYSPPEEEMSGYKLILMQNNNIDKLKQTFGQILDGSTPYSIVALNDEYSDMRVADTALEFLNKFLPEPSSFERKPDSEPHALTVRKPGTCEVDPMILSPFPRRVEAAPKYQVIAYRELRWVAFTNSLLRGMGFGLGAIIMYIFYLLVLRRNKAPMGSNGAYDKV</sequence>
<dbReference type="InterPro" id="IPR031358">
    <property type="entry name" value="Stealth_CR1"/>
</dbReference>
<feature type="transmembrane region" description="Helical" evidence="4">
    <location>
        <begin position="47"/>
        <end position="66"/>
    </location>
</feature>
<dbReference type="PANTHER" id="PTHR24045">
    <property type="match status" value="1"/>
</dbReference>
<evidence type="ECO:0000313" key="8">
    <source>
        <dbReference type="EMBL" id="ETO64756.1"/>
    </source>
</evidence>
<keyword evidence="2" id="KW-0808">Transferase</keyword>
<dbReference type="GO" id="GO:0016772">
    <property type="term" value="F:transferase activity, transferring phosphorus-containing groups"/>
    <property type="evidence" value="ECO:0007669"/>
    <property type="project" value="InterPro"/>
</dbReference>
<dbReference type="Proteomes" id="UP000028582">
    <property type="component" value="Unassembled WGS sequence"/>
</dbReference>
<dbReference type="Pfam" id="PF17101">
    <property type="entry name" value="Stealth_CR1"/>
    <property type="match status" value="1"/>
</dbReference>